<dbReference type="CDD" id="cd05242">
    <property type="entry name" value="SDR_a8"/>
    <property type="match status" value="1"/>
</dbReference>
<evidence type="ECO:0000313" key="4">
    <source>
        <dbReference type="EMBL" id="UYQ92033.1"/>
    </source>
</evidence>
<accession>A0ABY6IXB9</accession>
<dbReference type="Gene3D" id="3.40.50.720">
    <property type="entry name" value="NAD(P)-binding Rossmann-like Domain"/>
    <property type="match status" value="1"/>
</dbReference>
<dbReference type="Proteomes" id="UP001162741">
    <property type="component" value="Chromosome"/>
</dbReference>
<name>A0ABY6IXB9_9BACT</name>
<dbReference type="EMBL" id="CP107006">
    <property type="protein sequence ID" value="UYQ92033.1"/>
    <property type="molecule type" value="Genomic_DNA"/>
</dbReference>
<evidence type="ECO:0000256" key="1">
    <source>
        <dbReference type="ARBA" id="ARBA00009353"/>
    </source>
</evidence>
<proteinExistence type="inferred from homology"/>
<evidence type="ECO:0000259" key="2">
    <source>
        <dbReference type="Pfam" id="PF01370"/>
    </source>
</evidence>
<dbReference type="NCBIfam" id="TIGR01777">
    <property type="entry name" value="yfcH"/>
    <property type="match status" value="1"/>
</dbReference>
<evidence type="ECO:0000259" key="3">
    <source>
        <dbReference type="Pfam" id="PF08338"/>
    </source>
</evidence>
<dbReference type="Pfam" id="PF01370">
    <property type="entry name" value="Epimerase"/>
    <property type="match status" value="1"/>
</dbReference>
<dbReference type="RefSeq" id="WP_264280369.1">
    <property type="nucleotide sequence ID" value="NZ_CP107006.1"/>
</dbReference>
<dbReference type="InterPro" id="IPR036291">
    <property type="entry name" value="NAD(P)-bd_dom_sf"/>
</dbReference>
<sequence length="314" mass="35846">MNNKKIVIAGGAGFMGEALAEYYGLENEVVILTRQEKPHSQYARYVKWDGEHLTSWYRELDKADLLINLAGKSVNCRYNERNKAEIFSSRVNSTRVLGEAIKRLSNPPALWINAASATIYRHAEDRPMDERNGDIGTGFSVEVCKLWEKTFYEQETPHTRKVALRTAIVLGPKGGALMPMLNLVKFALGGRQGSGHQMFSWVHIEDFCRLAKWLYETPEAQGTYNCSAPQPVTNETFMRTLRQAAGRRIGLPAPEWLLRMGAVMIGTEIELIIKSRWVIPARLVQEGFRFRHAQLRPALEDILSELPRRRYHLF</sequence>
<evidence type="ECO:0000313" key="5">
    <source>
        <dbReference type="Proteomes" id="UP001162741"/>
    </source>
</evidence>
<dbReference type="InterPro" id="IPR013549">
    <property type="entry name" value="DUF1731"/>
</dbReference>
<dbReference type="SUPFAM" id="SSF51735">
    <property type="entry name" value="NAD(P)-binding Rossmann-fold domains"/>
    <property type="match status" value="1"/>
</dbReference>
<reference evidence="4" key="1">
    <citation type="submission" date="2022-10" db="EMBL/GenBank/DDBJ databases">
        <title>Chitinophaga sp. nov., isolated from soil.</title>
        <authorList>
            <person name="Jeon C.O."/>
        </authorList>
    </citation>
    <scope>NUCLEOTIDE SEQUENCE</scope>
    <source>
        <strain evidence="4">R8</strain>
    </source>
</reference>
<dbReference type="InterPro" id="IPR001509">
    <property type="entry name" value="Epimerase_deHydtase"/>
</dbReference>
<gene>
    <name evidence="4" type="ORF">MKQ68_18260</name>
</gene>
<dbReference type="Pfam" id="PF08338">
    <property type="entry name" value="DUF1731"/>
    <property type="match status" value="1"/>
</dbReference>
<feature type="domain" description="DUF1731" evidence="3">
    <location>
        <begin position="253"/>
        <end position="302"/>
    </location>
</feature>
<dbReference type="PANTHER" id="PTHR11092:SF0">
    <property type="entry name" value="EPIMERASE FAMILY PROTEIN SDR39U1"/>
    <property type="match status" value="1"/>
</dbReference>
<comment type="similarity">
    <text evidence="1">Belongs to the NAD(P)-dependent epimerase/dehydratase family. SDR39U1 subfamily.</text>
</comment>
<feature type="domain" description="NAD-dependent epimerase/dehydratase" evidence="2">
    <location>
        <begin position="6"/>
        <end position="226"/>
    </location>
</feature>
<keyword evidence="5" id="KW-1185">Reference proteome</keyword>
<organism evidence="4 5">
    <name type="scientific">Chitinophaga horti</name>
    <dbReference type="NCBI Taxonomy" id="2920382"/>
    <lineage>
        <taxon>Bacteria</taxon>
        <taxon>Pseudomonadati</taxon>
        <taxon>Bacteroidota</taxon>
        <taxon>Chitinophagia</taxon>
        <taxon>Chitinophagales</taxon>
        <taxon>Chitinophagaceae</taxon>
        <taxon>Chitinophaga</taxon>
    </lineage>
</organism>
<dbReference type="InterPro" id="IPR010099">
    <property type="entry name" value="SDR39U1"/>
</dbReference>
<dbReference type="PANTHER" id="PTHR11092">
    <property type="entry name" value="SUGAR NUCLEOTIDE EPIMERASE RELATED"/>
    <property type="match status" value="1"/>
</dbReference>
<protein>
    <submittedName>
        <fullName evidence="4">TIGR01777 family oxidoreductase</fullName>
    </submittedName>
</protein>